<feature type="region of interest" description="Disordered" evidence="7">
    <location>
        <begin position="890"/>
        <end position="913"/>
    </location>
</feature>
<dbReference type="GO" id="GO:0005829">
    <property type="term" value="C:cytosol"/>
    <property type="evidence" value="ECO:0007669"/>
    <property type="project" value="TreeGrafter"/>
</dbReference>
<keyword evidence="3" id="KW-0813">Transport</keyword>
<dbReference type="AlphaFoldDB" id="M3IM97"/>
<proteinExistence type="predicted"/>
<evidence type="ECO:0000313" key="9">
    <source>
        <dbReference type="EMBL" id="EMG47506.1"/>
    </source>
</evidence>
<reference evidence="9 10" key="1">
    <citation type="submission" date="2013-02" db="EMBL/GenBank/DDBJ databases">
        <title>Genome sequence of Candida maltosa Xu316, a potential industrial strain for xylitol and ethanol production.</title>
        <authorList>
            <person name="Yu J."/>
            <person name="Wang Q."/>
            <person name="Geng X."/>
            <person name="Bao W."/>
            <person name="He P."/>
            <person name="Cai J."/>
        </authorList>
    </citation>
    <scope>NUCLEOTIDE SEQUENCE [LARGE SCALE GENOMIC DNA]</scope>
    <source>
        <strain evidence="10">Xu316</strain>
    </source>
</reference>
<sequence length="951" mass="108244">MDSNLILECFAGTLQTDPNLRNQAESKLKELSVSPGFLGACLDIIDNSSTPVHAKKSVAVYFKNRIIKYWNTKDKKFQVDNDEKPIVKDRLLPVIINCDYNVKQQLIPVLRLLIALEFDNWPGLLDQTGQLLQSGNSEDYLYNGMLCFAEISRKYKWVDNKERERKLYPIINQAFPHLLTIGNAIVANNEMTELRAEILKLILKSYKFVTYYDLPEPLQSKESILTWGEFHASVINMKPPSYVVDSDASEQEKSFLQISKCYKWAIANIYRLFIRYASSTELTRKFHYKEFHDLFLTDFVPHFIGQFLSIIEEFCQGKRWLGTSAIFQILEFLSHCIVEKTTWTLVKPYLETLITYLVYPILCPTTQALEIYEEDPQEYINLNFDQTVEYDSPENAALGFIETALYKQPKSTLPPISNFIYQQLTELQSQPEETLEIAQKKEGALRILGSVSGYLPQDNSIEPMLASLVVPCLNSKFEFLQARAISSVSQFSGIPFNNQETLSAIIHGILRNFDSNQEISLPVLFESALAIQAFMSNEEFKQVLANIVLPTMSKLLELSNEIDSDAISVVMQECVENFSEQLQPFGVDLMTKLVQQFLKLAHEINEAANADIDDFDGNDNGDKVMAAVGFVNTMITVLLSFENSREICLKLEEIFSEAIQYVFANDLDDFFAEIGELMENSTFLLRSISPIMIKDFHMLFEAFRQGLAVVYFEELCPPLKNLMLYNNQDELNNQLFEVFQIVASSDYNDSIELLEYLQFFILTLKEKVAPYIGGILEFISGMDLENRSLKGSFAVNTINVILAAIIWSSPDILASMPQGWFDIWVQMTPTRVYEIKLYILAICKIQSIEPQAVLESKLETLVKALPSAEEKLASKRRDFDISAIGSVADKFGDEEGNANGQEEDDDDDEQGEIDDYHVFGAGNFISSKDDEVYEDPLAVTPLDDVDVSQYL</sequence>
<keyword evidence="6" id="KW-0539">Nucleus</keyword>
<dbReference type="OMA" id="KNFEYRS"/>
<dbReference type="GO" id="GO:0031267">
    <property type="term" value="F:small GTPase binding"/>
    <property type="evidence" value="ECO:0007669"/>
    <property type="project" value="InterPro"/>
</dbReference>
<dbReference type="InterPro" id="IPR001494">
    <property type="entry name" value="Importin-beta_N"/>
</dbReference>
<evidence type="ECO:0000256" key="7">
    <source>
        <dbReference type="SAM" id="MobiDB-lite"/>
    </source>
</evidence>
<dbReference type="PANTHER" id="PTHR10997">
    <property type="entry name" value="IMPORTIN-7, 8, 11"/>
    <property type="match status" value="1"/>
</dbReference>
<evidence type="ECO:0000256" key="4">
    <source>
        <dbReference type="ARBA" id="ARBA00022490"/>
    </source>
</evidence>
<accession>M3IM97</accession>
<dbReference type="GO" id="GO:0006606">
    <property type="term" value="P:protein import into nucleus"/>
    <property type="evidence" value="ECO:0007669"/>
    <property type="project" value="TreeGrafter"/>
</dbReference>
<dbReference type="GO" id="GO:0005635">
    <property type="term" value="C:nuclear envelope"/>
    <property type="evidence" value="ECO:0007669"/>
    <property type="project" value="TreeGrafter"/>
</dbReference>
<keyword evidence="5" id="KW-0653">Protein transport</keyword>
<dbReference type="EMBL" id="AOGT01001536">
    <property type="protein sequence ID" value="EMG47506.1"/>
    <property type="molecule type" value="Genomic_DNA"/>
</dbReference>
<feature type="compositionally biased region" description="Acidic residues" evidence="7">
    <location>
        <begin position="892"/>
        <end position="913"/>
    </location>
</feature>
<dbReference type="Proteomes" id="UP000011777">
    <property type="component" value="Unassembled WGS sequence"/>
</dbReference>
<evidence type="ECO:0000256" key="2">
    <source>
        <dbReference type="ARBA" id="ARBA00004496"/>
    </source>
</evidence>
<keyword evidence="10" id="KW-1185">Reference proteome</keyword>
<evidence type="ECO:0000256" key="5">
    <source>
        <dbReference type="ARBA" id="ARBA00022927"/>
    </source>
</evidence>
<evidence type="ECO:0000256" key="6">
    <source>
        <dbReference type="ARBA" id="ARBA00023242"/>
    </source>
</evidence>
<feature type="domain" description="Importin N-terminal" evidence="8">
    <location>
        <begin position="24"/>
        <end position="97"/>
    </location>
</feature>
<name>M3IM97_CANMX</name>
<evidence type="ECO:0000313" key="10">
    <source>
        <dbReference type="Proteomes" id="UP000011777"/>
    </source>
</evidence>
<dbReference type="SUPFAM" id="SSF48371">
    <property type="entry name" value="ARM repeat"/>
    <property type="match status" value="1"/>
</dbReference>
<evidence type="ECO:0000259" key="8">
    <source>
        <dbReference type="PROSITE" id="PS50166"/>
    </source>
</evidence>
<evidence type="ECO:0000256" key="3">
    <source>
        <dbReference type="ARBA" id="ARBA00022448"/>
    </source>
</evidence>
<dbReference type="SMART" id="SM00913">
    <property type="entry name" value="IBN_N"/>
    <property type="match status" value="1"/>
</dbReference>
<dbReference type="PANTHER" id="PTHR10997:SF18">
    <property type="entry name" value="D-IMPORTIN 7_RANBP7"/>
    <property type="match status" value="1"/>
</dbReference>
<dbReference type="InterPro" id="IPR016024">
    <property type="entry name" value="ARM-type_fold"/>
</dbReference>
<dbReference type="STRING" id="1245528.M3IM97"/>
<comment type="caution">
    <text evidence="9">The sequence shown here is derived from an EMBL/GenBank/DDBJ whole genome shotgun (WGS) entry which is preliminary data.</text>
</comment>
<dbReference type="PROSITE" id="PS50166">
    <property type="entry name" value="IMPORTIN_B_NT"/>
    <property type="match status" value="1"/>
</dbReference>
<dbReference type="OrthoDB" id="760868at2759"/>
<evidence type="ECO:0000256" key="1">
    <source>
        <dbReference type="ARBA" id="ARBA00004123"/>
    </source>
</evidence>
<dbReference type="eggNOG" id="KOG1991">
    <property type="taxonomic scope" value="Eukaryota"/>
</dbReference>
<comment type="subcellular location">
    <subcellularLocation>
        <location evidence="2">Cytoplasm</location>
    </subcellularLocation>
    <subcellularLocation>
        <location evidence="1">Nucleus</location>
    </subcellularLocation>
</comment>
<dbReference type="Pfam" id="PF03810">
    <property type="entry name" value="IBN_N"/>
    <property type="match status" value="1"/>
</dbReference>
<keyword evidence="4" id="KW-0963">Cytoplasm</keyword>
<organism evidence="9 10">
    <name type="scientific">Candida maltosa (strain Xu316)</name>
    <name type="common">Yeast</name>
    <dbReference type="NCBI Taxonomy" id="1245528"/>
    <lineage>
        <taxon>Eukaryota</taxon>
        <taxon>Fungi</taxon>
        <taxon>Dikarya</taxon>
        <taxon>Ascomycota</taxon>
        <taxon>Saccharomycotina</taxon>
        <taxon>Pichiomycetes</taxon>
        <taxon>Debaryomycetaceae</taxon>
        <taxon>Candida/Lodderomyces clade</taxon>
        <taxon>Candida</taxon>
    </lineage>
</organism>
<dbReference type="InterPro" id="IPR011989">
    <property type="entry name" value="ARM-like"/>
</dbReference>
<protein>
    <submittedName>
        <fullName evidence="9">Nonsense-mediated mRNA decay-like protein, putative</fullName>
    </submittedName>
</protein>
<dbReference type="HOGENOM" id="CLU_004196_0_0_1"/>
<gene>
    <name evidence="9" type="ORF">G210_2137</name>
</gene>
<dbReference type="Gene3D" id="1.25.10.10">
    <property type="entry name" value="Leucine-rich Repeat Variant"/>
    <property type="match status" value="1"/>
</dbReference>